<dbReference type="SUPFAM" id="SSF118215">
    <property type="entry name" value="Proton glutamate symport protein"/>
    <property type="match status" value="1"/>
</dbReference>
<evidence type="ECO:0000313" key="9">
    <source>
        <dbReference type="Proteomes" id="UP000008947"/>
    </source>
</evidence>
<feature type="transmembrane region" description="Helical" evidence="7">
    <location>
        <begin position="104"/>
        <end position="130"/>
    </location>
</feature>
<proteinExistence type="inferred from homology"/>
<feature type="transmembrane region" description="Helical" evidence="7">
    <location>
        <begin position="6"/>
        <end position="21"/>
    </location>
</feature>
<name>J1JBW6_9HYPH</name>
<dbReference type="PRINTS" id="PR00173">
    <property type="entry name" value="EDTRNSPORT"/>
</dbReference>
<evidence type="ECO:0000256" key="2">
    <source>
        <dbReference type="ARBA" id="ARBA00006148"/>
    </source>
</evidence>
<comment type="caution">
    <text evidence="8">The sequence shown here is derived from an EMBL/GenBank/DDBJ whole genome shotgun (WGS) entry which is preliminary data.</text>
</comment>
<dbReference type="PANTHER" id="PTHR42865:SF5">
    <property type="entry name" value="L-CYSTINE TRANSPORTER TCYP"/>
    <property type="match status" value="1"/>
</dbReference>
<comment type="similarity">
    <text evidence="2">Belongs to the dicarboxylate/amino acid:cation symporter (DAACS) (TC 2.A.23) family.</text>
</comment>
<dbReference type="PANTHER" id="PTHR42865">
    <property type="entry name" value="PROTON/GLUTAMATE-ASPARTATE SYMPORTER"/>
    <property type="match status" value="1"/>
</dbReference>
<dbReference type="eggNOG" id="COG1823">
    <property type="taxonomic scope" value="Bacteria"/>
</dbReference>
<dbReference type="RefSeq" id="WP_006922973.1">
    <property type="nucleotide sequence ID" value="NZ_JH725022.1"/>
</dbReference>
<dbReference type="AlphaFoldDB" id="J1JBW6"/>
<dbReference type="EMBL" id="AILU01000003">
    <property type="protein sequence ID" value="EJF81480.1"/>
    <property type="molecule type" value="Genomic_DNA"/>
</dbReference>
<dbReference type="InterPro" id="IPR036458">
    <property type="entry name" value="Na:dicarbo_symporter_sf"/>
</dbReference>
<organism evidence="8 9">
    <name type="scientific">Candidatus Bartonella washoeensis Sb944nv</name>
    <dbReference type="NCBI Taxonomy" id="1094563"/>
    <lineage>
        <taxon>Bacteria</taxon>
        <taxon>Pseudomonadati</taxon>
        <taxon>Pseudomonadota</taxon>
        <taxon>Alphaproteobacteria</taxon>
        <taxon>Hyphomicrobiales</taxon>
        <taxon>Bartonellaceae</taxon>
        <taxon>Bartonella</taxon>
    </lineage>
</organism>
<comment type="subcellular location">
    <subcellularLocation>
        <location evidence="1">Membrane</location>
        <topology evidence="1">Multi-pass membrane protein</topology>
    </subcellularLocation>
</comment>
<evidence type="ECO:0000256" key="3">
    <source>
        <dbReference type="ARBA" id="ARBA00022448"/>
    </source>
</evidence>
<keyword evidence="4 7" id="KW-0812">Transmembrane</keyword>
<evidence type="ECO:0000256" key="5">
    <source>
        <dbReference type="ARBA" id="ARBA00022989"/>
    </source>
</evidence>
<keyword evidence="6 7" id="KW-0472">Membrane</keyword>
<evidence type="ECO:0000256" key="7">
    <source>
        <dbReference type="SAM" id="Phobius"/>
    </source>
</evidence>
<feature type="transmembrane region" description="Helical" evidence="7">
    <location>
        <begin position="71"/>
        <end position="92"/>
    </location>
</feature>
<reference evidence="8 9" key="1">
    <citation type="submission" date="2012-03" db="EMBL/GenBank/DDBJ databases">
        <title>The Genome Sequence of Bartonella washoensis Sb944nv.</title>
        <authorList>
            <consortium name="The Broad Institute Genome Sequencing Platform"/>
            <consortium name="The Broad Institute Genome Sequencing Center for Infectious Disease"/>
            <person name="Feldgarden M."/>
            <person name="Kirby J."/>
            <person name="Kosoy M."/>
            <person name="Birtles R."/>
            <person name="Probert W.S."/>
            <person name="Chiaraviglio L."/>
            <person name="Young S.K."/>
            <person name="Zeng Q."/>
            <person name="Gargeya S."/>
            <person name="Fitzgerald M."/>
            <person name="Haas B."/>
            <person name="Abouelleil A."/>
            <person name="Alvarado L."/>
            <person name="Arachchi H.M."/>
            <person name="Berlin A."/>
            <person name="Chapman S.B."/>
            <person name="Gearin G."/>
            <person name="Goldberg J."/>
            <person name="Griggs A."/>
            <person name="Gujja S."/>
            <person name="Hansen M."/>
            <person name="Heiman D."/>
            <person name="Howarth C."/>
            <person name="Larimer J."/>
            <person name="Lui A."/>
            <person name="MacDonald P.J.P."/>
            <person name="McCowen C."/>
            <person name="Montmayeur A."/>
            <person name="Murphy C."/>
            <person name="Neiman D."/>
            <person name="Pearson M."/>
            <person name="Priest M."/>
            <person name="Roberts A."/>
            <person name="Saif S."/>
            <person name="Shea T."/>
            <person name="Sisk P."/>
            <person name="Stolte C."/>
            <person name="Sykes S."/>
            <person name="Wortman J."/>
            <person name="Nusbaum C."/>
            <person name="Birren B."/>
        </authorList>
    </citation>
    <scope>NUCLEOTIDE SEQUENCE [LARGE SCALE GENOMIC DNA]</scope>
    <source>
        <strain evidence="8 9">Sb944nv</strain>
    </source>
</reference>
<evidence type="ECO:0000313" key="8">
    <source>
        <dbReference type="EMBL" id="EJF81480.1"/>
    </source>
</evidence>
<feature type="transmembrane region" description="Helical" evidence="7">
    <location>
        <begin position="391"/>
        <end position="412"/>
    </location>
</feature>
<dbReference type="InterPro" id="IPR001991">
    <property type="entry name" value="Na-dicarboxylate_symporter"/>
</dbReference>
<dbReference type="HOGENOM" id="CLU_019375_0_1_5"/>
<feature type="transmembrane region" description="Helical" evidence="7">
    <location>
        <begin position="254"/>
        <end position="281"/>
    </location>
</feature>
<accession>J1JBW6</accession>
<dbReference type="Pfam" id="PF00375">
    <property type="entry name" value="SDF"/>
    <property type="match status" value="1"/>
</dbReference>
<dbReference type="Proteomes" id="UP000008947">
    <property type="component" value="Unassembled WGS sequence"/>
</dbReference>
<dbReference type="Gene3D" id="1.10.3860.10">
    <property type="entry name" value="Sodium:dicarboxylate symporter"/>
    <property type="match status" value="1"/>
</dbReference>
<dbReference type="GO" id="GO:0015293">
    <property type="term" value="F:symporter activity"/>
    <property type="evidence" value="ECO:0007669"/>
    <property type="project" value="InterPro"/>
</dbReference>
<feature type="transmembrane region" description="Helical" evidence="7">
    <location>
        <begin position="182"/>
        <end position="201"/>
    </location>
</feature>
<keyword evidence="5 7" id="KW-1133">Transmembrane helix</keyword>
<evidence type="ECO:0000256" key="1">
    <source>
        <dbReference type="ARBA" id="ARBA00004141"/>
    </source>
</evidence>
<feature type="transmembrane region" description="Helical" evidence="7">
    <location>
        <begin position="222"/>
        <end position="242"/>
    </location>
</feature>
<sequence length="451" mass="48013">MTFNFFINLFLFVIFLLWLVQTKNMQWSLSLRVMLGLILGLIFGTVLQVIYGSGETTLLKSVEWFNIVGDGYISLLQMIVMPLVFISIVSAVAHLHSVYAVGKISIMAISILLFTTAISALVGVLVVNFFGLTVNGLVHEGQNVAAILESRVSQLGDMSVPKMILSFIPKNPFAELSGAKRTSIIGVVIFSAFLGAAVTLLKKDDSDQGEKALLFIQVAQAWIMRLVRIVIALTPYGIFALMTKVGATSSVADILKLLVFVIASYIGIIFMFGVHAVLLGISGINPFRFFKKVLPVLTFAFSSRSSAASIPLNIEAQTQWIGVPQSIASFAASFGATIGQNGCAGLYPAMLATMIAPSVGINPLDPTWIATLVGVVTLSSIGVAGVGGGAIFAALIVLPIMGLPVSLVAVLISIEPLIDMGRTALNVSDSMVAGTITSQMLRTTDKSIFEK</sequence>
<gene>
    <name evidence="8" type="ORF">MCQ_00178</name>
</gene>
<keyword evidence="9" id="KW-1185">Reference proteome</keyword>
<dbReference type="GO" id="GO:0005886">
    <property type="term" value="C:plasma membrane"/>
    <property type="evidence" value="ECO:0007669"/>
    <property type="project" value="TreeGrafter"/>
</dbReference>
<evidence type="ECO:0000256" key="4">
    <source>
        <dbReference type="ARBA" id="ARBA00022692"/>
    </source>
</evidence>
<feature type="transmembrane region" description="Helical" evidence="7">
    <location>
        <begin position="367"/>
        <end position="385"/>
    </location>
</feature>
<keyword evidence="3" id="KW-0813">Transport</keyword>
<dbReference type="GO" id="GO:0015184">
    <property type="term" value="F:L-cystine transmembrane transporter activity"/>
    <property type="evidence" value="ECO:0007669"/>
    <property type="project" value="TreeGrafter"/>
</dbReference>
<evidence type="ECO:0000256" key="6">
    <source>
        <dbReference type="ARBA" id="ARBA00023136"/>
    </source>
</evidence>
<protein>
    <submittedName>
        <fullName evidence="8">Uncharacterized protein</fullName>
    </submittedName>
</protein>
<dbReference type="PATRIC" id="fig|1094563.3.peg.194"/>
<feature type="transmembrane region" description="Helical" evidence="7">
    <location>
        <begin position="33"/>
        <end position="51"/>
    </location>
</feature>